<evidence type="ECO:0000256" key="4">
    <source>
        <dbReference type="ARBA" id="ARBA00022991"/>
    </source>
</evidence>
<evidence type="ECO:0000259" key="12">
    <source>
        <dbReference type="PROSITE" id="PS50113"/>
    </source>
</evidence>
<dbReference type="InterPro" id="IPR013515">
    <property type="entry name" value="Phytochrome_cen-reg"/>
</dbReference>
<dbReference type="InterPro" id="IPR016132">
    <property type="entry name" value="Phyto_chromo_attachment"/>
</dbReference>
<evidence type="ECO:0000256" key="7">
    <source>
        <dbReference type="ARBA" id="ARBA00023170"/>
    </source>
</evidence>
<dbReference type="Gene3D" id="3.30.565.10">
    <property type="entry name" value="Histidine kinase-like ATPase, C-terminal domain"/>
    <property type="match status" value="1"/>
</dbReference>
<dbReference type="InterPro" id="IPR005467">
    <property type="entry name" value="His_kinase_dom"/>
</dbReference>
<dbReference type="Pfam" id="PF01590">
    <property type="entry name" value="GAF"/>
    <property type="match status" value="1"/>
</dbReference>
<keyword evidence="4" id="KW-0157">Chromophore</keyword>
<accession>A0A0K0NQR1</accession>
<dbReference type="InterPro" id="IPR043150">
    <property type="entry name" value="Phytochrome_PHY_sf"/>
</dbReference>
<evidence type="ECO:0000313" key="13">
    <source>
        <dbReference type="EMBL" id="AKN34537.1"/>
    </source>
</evidence>
<dbReference type="AlphaFoldDB" id="A0A0K0NQR1"/>
<dbReference type="Gene3D" id="3.30.450.40">
    <property type="match status" value="1"/>
</dbReference>
<dbReference type="CDD" id="cd00130">
    <property type="entry name" value="PAS"/>
    <property type="match status" value="1"/>
</dbReference>
<dbReference type="InterPro" id="IPR035965">
    <property type="entry name" value="PAS-like_dom_sf"/>
</dbReference>
<feature type="compositionally biased region" description="Low complexity" evidence="8">
    <location>
        <begin position="336"/>
        <end position="357"/>
    </location>
</feature>
<evidence type="ECO:0000256" key="6">
    <source>
        <dbReference type="ARBA" id="ARBA00023163"/>
    </source>
</evidence>
<dbReference type="PRINTS" id="PR01033">
    <property type="entry name" value="PHYTOCHROME"/>
</dbReference>
<reference evidence="13" key="1">
    <citation type="journal article" date="2015" name="Nat. Commun.">
        <title>Phytochrome diversity in green plants and the origin of canonical plant phytochromes.</title>
        <authorList>
            <person name="Li F.W."/>
            <person name="Melkonian M."/>
            <person name="Rothfels C.J."/>
            <person name="Villarreal J.C."/>
            <person name="Stevenson D.W."/>
            <person name="Graham S.W."/>
            <person name="Wong G.K."/>
            <person name="Pryer K.M."/>
            <person name="Mathews S."/>
        </authorList>
    </citation>
    <scope>NUCLEOTIDE SEQUENCE</scope>
    <source>
        <strain evidence="13">XRTZ</strain>
    </source>
</reference>
<evidence type="ECO:0000259" key="11">
    <source>
        <dbReference type="PROSITE" id="PS50112"/>
    </source>
</evidence>
<gene>
    <name evidence="13" type="primary">PHY1</name>
</gene>
<dbReference type="NCBIfam" id="TIGR00229">
    <property type="entry name" value="sensory_box"/>
    <property type="match status" value="1"/>
</dbReference>
<dbReference type="InterPro" id="IPR013654">
    <property type="entry name" value="PAS_2"/>
</dbReference>
<dbReference type="Pfam" id="PF00989">
    <property type="entry name" value="PAS"/>
    <property type="match status" value="2"/>
</dbReference>
<dbReference type="SMART" id="SM00065">
    <property type="entry name" value="GAF"/>
    <property type="match status" value="1"/>
</dbReference>
<feature type="domain" description="PAS" evidence="11">
    <location>
        <begin position="794"/>
        <end position="846"/>
    </location>
</feature>
<feature type="domain" description="Phytochrome chromophore attachment site" evidence="9">
    <location>
        <begin position="203"/>
        <end position="436"/>
    </location>
</feature>
<comment type="function">
    <text evidence="1">Regulatory photoreceptor which exists in two forms that are reversibly interconvertible by light: the Pr form that absorbs maximally in the red region of the spectrum and the Pfr form that absorbs maximally in the far-red region. Photoconversion of Pr to Pfr induces an array of morphogenic responses, whereas reconversion of Pfr to Pr cancels the induction of those responses. Pfr controls the expression of a number of nuclear genes including those encoding the small subunit of ribulose-bisphosphate carboxylase, chlorophyll A/B binding protein, protochlorophyllide reductase, rRNA, etc. It also controls the expression of its own gene(s) in a negative feedback fashion.</text>
</comment>
<dbReference type="InterPro" id="IPR000014">
    <property type="entry name" value="PAS"/>
</dbReference>
<dbReference type="PROSITE" id="PS50109">
    <property type="entry name" value="HIS_KIN"/>
    <property type="match status" value="1"/>
</dbReference>
<dbReference type="SUPFAM" id="SSF55874">
    <property type="entry name" value="ATPase domain of HSP90 chaperone/DNA topoisomerase II/histidine kinase"/>
    <property type="match status" value="1"/>
</dbReference>
<reference evidence="13" key="2">
    <citation type="submission" date="2015-06" db="EMBL/GenBank/DDBJ databases">
        <authorList>
            <person name="Hoefler B.C."/>
            <person name="Straight P.D."/>
        </authorList>
    </citation>
    <scope>NUCLEOTIDE SEQUENCE</scope>
    <source>
        <strain evidence="13">XRTZ</strain>
    </source>
</reference>
<dbReference type="InterPro" id="IPR029016">
    <property type="entry name" value="GAF-like_dom_sf"/>
</dbReference>
<name>A0A0K0NQR1_9VIRI</name>
<keyword evidence="2" id="KW-0600">Photoreceptor protein</keyword>
<feature type="domain" description="PAC" evidence="12">
    <location>
        <begin position="734"/>
        <end position="790"/>
    </location>
</feature>
<dbReference type="GO" id="GO:0009584">
    <property type="term" value="P:detection of visible light"/>
    <property type="evidence" value="ECO:0007669"/>
    <property type="project" value="InterPro"/>
</dbReference>
<dbReference type="SUPFAM" id="SSF55781">
    <property type="entry name" value="GAF domain-like"/>
    <property type="match status" value="2"/>
</dbReference>
<dbReference type="Gene3D" id="3.30.450.270">
    <property type="match status" value="1"/>
</dbReference>
<dbReference type="GO" id="GO:0009881">
    <property type="term" value="F:photoreceptor activity"/>
    <property type="evidence" value="ECO:0007669"/>
    <property type="project" value="UniProtKB-KW"/>
</dbReference>
<dbReference type="SMART" id="SM00091">
    <property type="entry name" value="PAS"/>
    <property type="match status" value="2"/>
</dbReference>
<dbReference type="Pfam" id="PF08446">
    <property type="entry name" value="PAS_2"/>
    <property type="match status" value="1"/>
</dbReference>
<dbReference type="EMBL" id="KT072025">
    <property type="protein sequence ID" value="AKN34537.1"/>
    <property type="molecule type" value="mRNA"/>
</dbReference>
<dbReference type="InterPro" id="IPR036890">
    <property type="entry name" value="HATPase_C_sf"/>
</dbReference>
<feature type="non-terminal residue" evidence="13">
    <location>
        <position position="1"/>
    </location>
</feature>
<dbReference type="Gene3D" id="3.30.450.20">
    <property type="entry name" value="PAS domain"/>
    <property type="match status" value="3"/>
</dbReference>
<dbReference type="Pfam" id="PF00360">
    <property type="entry name" value="PHY"/>
    <property type="match status" value="1"/>
</dbReference>
<dbReference type="InterPro" id="IPR003594">
    <property type="entry name" value="HATPase_dom"/>
</dbReference>
<evidence type="ECO:0000256" key="5">
    <source>
        <dbReference type="ARBA" id="ARBA00023015"/>
    </source>
</evidence>
<keyword evidence="5" id="KW-0805">Transcription regulation</keyword>
<evidence type="ECO:0000256" key="1">
    <source>
        <dbReference type="ARBA" id="ARBA00002479"/>
    </source>
</evidence>
<evidence type="ECO:0000259" key="10">
    <source>
        <dbReference type="PROSITE" id="PS50109"/>
    </source>
</evidence>
<protein>
    <submittedName>
        <fullName evidence="13">Phytochrome</fullName>
    </submittedName>
</protein>
<dbReference type="InterPro" id="IPR013767">
    <property type="entry name" value="PAS_fold"/>
</dbReference>
<feature type="domain" description="PAS" evidence="11">
    <location>
        <begin position="660"/>
        <end position="731"/>
    </location>
</feature>
<dbReference type="PANTHER" id="PTHR47876:SF3">
    <property type="entry name" value="PHYTOCHROME 1"/>
    <property type="match status" value="1"/>
</dbReference>
<feature type="domain" description="Histidine kinase" evidence="10">
    <location>
        <begin position="946"/>
        <end position="1192"/>
    </location>
</feature>
<evidence type="ECO:0000256" key="3">
    <source>
        <dbReference type="ARBA" id="ARBA00022606"/>
    </source>
</evidence>
<dbReference type="PROSITE" id="PS50046">
    <property type="entry name" value="PHYTOCHROME_2"/>
    <property type="match status" value="1"/>
</dbReference>
<dbReference type="PROSITE" id="PS50112">
    <property type="entry name" value="PAS"/>
    <property type="match status" value="2"/>
</dbReference>
<keyword evidence="7" id="KW-0675">Receptor</keyword>
<dbReference type="InterPro" id="IPR001294">
    <property type="entry name" value="Phytochrome"/>
</dbReference>
<dbReference type="SUPFAM" id="SSF55785">
    <property type="entry name" value="PYP-like sensor domain (PAS domain)"/>
    <property type="match status" value="3"/>
</dbReference>
<sequence length="1202" mass="131625">MSRQGGGEDLDAREGETPVSMAQLGSLEALGGSGNEYSKYSTGQVKETLEMDGQYTGFSSYGPRLAQIQSFGCLLVVEELTFKILALSENAVEVLEIDGLEGNPGWQQSIGIDARVLLKPTSVATLEKACTATDLNLVSPILVSTHRSARPFYAIMHREEAGLMIDFEPLDLDGQSGPVTGALASHKLAALAVSRIKALPVGDVQLLCDTVVEEIAELTGYDRIMVYKFHEDEHGEVLAEFLNAEGIEPYMGLHYPATDVPVLARRIFLENRVRMIVNARLDGIDVLHDGYFPHGLSLAASTLRSVQGCHREYMTNMGTAASLVLAITVSTTQPESSSSGDQLSAGQQQQQQQQQLAPSVTPFSSQPAQNVVTSHNSVAAGSVAVALASPAAAVPPAPSRARSETTRKLWGLVVCHHQMPCMVPYPTRSACEFLVQVFAVQLNKEMEVANQLKAKHILKMQALLCDMLLREPPVALVTQTPNITDLVRCDGAALFYNGRCWRLGTCPTEPQILDVAEWLLLHHVDSTGFSTDSLLNAGYPHANDLTDSCGLLAIKFTEKDFIMWFRSQTAKEVRWGGAKQDSEELDDPTRMHPRTSFKAFLEVVHMRSKPWEDVEMDAVHSLQLILRAALEEHDEVKRRQLMRARLAELRLQSMDEINQVANETVRIIETATVPILGVNRSGQINGWNMQIAKLTGVPVEEAMGRSFLQELVAEDSRTAAQRLLISSLQGQEESDVEIRLKVWRNGSPAGVLIMLVNSCANRDIHNQIVGVCLVGQDITTQKIVMDRYIRCEGDYRTIIHSPNPLIPPIFGMDEYGFCSEWNTGMTRLTGWGRSEVLGKLLLGEVFGLEMAMLMLRDEDAMTELEIVVNCAMEGHDDATNHPFTFFARDGVLQEVLLTLNKRTDVGGRVTGVFCFLHSMNREVQEALRAQTAAESAAASRIAQMELAREGVRAPLDGLTFVRTSLERSGSLSPDQQQLMETASALEDQIRGMLTDMMDLDAVEEGFLDVQRVEFSLVTVLNATLSQGSSAAIAKGQRLLCNVPPKVKLRVFGDPLRLQQVLGACLRTAIEYTPPTGWIELRMDLPSRSPGAQGASSVLSQITRHQQASGGAPDTVMPASMERFRFVIAHSGDGLPPPLVQVLVGRGTAGGGKQGNALRMCRRLVHLLGGELGYAFESGQCCFRLDVELPVKYKAETTALSRA</sequence>
<evidence type="ECO:0000256" key="8">
    <source>
        <dbReference type="SAM" id="MobiDB-lite"/>
    </source>
</evidence>
<dbReference type="InterPro" id="IPR000700">
    <property type="entry name" value="PAS-assoc_C"/>
</dbReference>
<feature type="region of interest" description="Disordered" evidence="8">
    <location>
        <begin position="333"/>
        <end position="368"/>
    </location>
</feature>
<dbReference type="FunFam" id="3.30.450.270:FF:000001">
    <property type="entry name" value="Phytochrome"/>
    <property type="match status" value="1"/>
</dbReference>
<proteinExistence type="evidence at transcript level"/>
<dbReference type="PROSITE" id="PS50113">
    <property type="entry name" value="PAC"/>
    <property type="match status" value="1"/>
</dbReference>
<dbReference type="InterPro" id="IPR003018">
    <property type="entry name" value="GAF"/>
</dbReference>
<organism evidence="13">
    <name type="scientific">Roya obtusa</name>
    <dbReference type="NCBI Taxonomy" id="104537"/>
    <lineage>
        <taxon>Eukaryota</taxon>
        <taxon>Viridiplantae</taxon>
        <taxon>Streptophyta</taxon>
        <taxon>Zygnematophyceae</taxon>
        <taxon>Zygnematophycidae</taxon>
        <taxon>Zygnematales</taxon>
        <taxon>Mesotaeniaceae</taxon>
        <taxon>Roya</taxon>
    </lineage>
</organism>
<dbReference type="GO" id="GO:0006355">
    <property type="term" value="P:regulation of DNA-templated transcription"/>
    <property type="evidence" value="ECO:0007669"/>
    <property type="project" value="InterPro"/>
</dbReference>
<keyword evidence="3" id="KW-0716">Sensory transduction</keyword>
<dbReference type="SMART" id="SM00387">
    <property type="entry name" value="HATPase_c"/>
    <property type="match status" value="1"/>
</dbReference>
<evidence type="ECO:0000256" key="2">
    <source>
        <dbReference type="ARBA" id="ARBA00022543"/>
    </source>
</evidence>
<evidence type="ECO:0000259" key="9">
    <source>
        <dbReference type="PROSITE" id="PS50046"/>
    </source>
</evidence>
<dbReference type="PANTHER" id="PTHR47876">
    <property type="entry name" value="OS08G0260000 PROTEIN"/>
    <property type="match status" value="1"/>
</dbReference>
<keyword evidence="6" id="KW-0804">Transcription</keyword>